<proteinExistence type="predicted"/>
<dbReference type="PANTHER" id="PTHR47999:SF103">
    <property type="entry name" value="OS03G0244875 PROTEIN"/>
    <property type="match status" value="1"/>
</dbReference>
<protein>
    <recommendedName>
        <fullName evidence="2">HTH myb-type domain-containing protein</fullName>
    </recommendedName>
</protein>
<dbReference type="InterPro" id="IPR009057">
    <property type="entry name" value="Homeodomain-like_sf"/>
</dbReference>
<evidence type="ECO:0000313" key="3">
    <source>
        <dbReference type="EMBL" id="EEE65287.1"/>
    </source>
</evidence>
<gene>
    <name evidence="3" type="ORF">OsJ_20515</name>
</gene>
<reference evidence="3" key="2">
    <citation type="submission" date="2008-12" db="EMBL/GenBank/DDBJ databases">
        <title>Improved gene annotation of the rice (Oryza sativa) genomes.</title>
        <authorList>
            <person name="Wang J."/>
            <person name="Li R."/>
            <person name="Fan W."/>
            <person name="Huang Q."/>
            <person name="Zhang J."/>
            <person name="Zhou Y."/>
            <person name="Hu Y."/>
            <person name="Zi S."/>
            <person name="Li J."/>
            <person name="Ni P."/>
            <person name="Zheng H."/>
            <person name="Zhang Y."/>
            <person name="Zhao M."/>
            <person name="Hao Q."/>
            <person name="McDermott J."/>
            <person name="Samudrala R."/>
            <person name="Kristiansen K."/>
            <person name="Wong G.K.-S."/>
        </authorList>
    </citation>
    <scope>NUCLEOTIDE SEQUENCE</scope>
</reference>
<dbReference type="InterPro" id="IPR017930">
    <property type="entry name" value="Myb_dom"/>
</dbReference>
<keyword evidence="1" id="KW-0238">DNA-binding</keyword>
<dbReference type="Proteomes" id="UP000007752">
    <property type="component" value="Chromosome 6"/>
</dbReference>
<name>B9FS26_ORYSJ</name>
<dbReference type="PROSITE" id="PS51294">
    <property type="entry name" value="HTH_MYB"/>
    <property type="match status" value="1"/>
</dbReference>
<evidence type="ECO:0000256" key="1">
    <source>
        <dbReference type="ARBA" id="ARBA00023125"/>
    </source>
</evidence>
<evidence type="ECO:0000259" key="2">
    <source>
        <dbReference type="PROSITE" id="PS51294"/>
    </source>
</evidence>
<organism evidence="3">
    <name type="scientific">Oryza sativa subsp. japonica</name>
    <name type="common">Rice</name>
    <dbReference type="NCBI Taxonomy" id="39947"/>
    <lineage>
        <taxon>Eukaryota</taxon>
        <taxon>Viridiplantae</taxon>
        <taxon>Streptophyta</taxon>
        <taxon>Embryophyta</taxon>
        <taxon>Tracheophyta</taxon>
        <taxon>Spermatophyta</taxon>
        <taxon>Magnoliopsida</taxon>
        <taxon>Liliopsida</taxon>
        <taxon>Poales</taxon>
        <taxon>Poaceae</taxon>
        <taxon>BOP clade</taxon>
        <taxon>Oryzoideae</taxon>
        <taxon>Oryzeae</taxon>
        <taxon>Oryzinae</taxon>
        <taxon>Oryza</taxon>
        <taxon>Oryza sativa</taxon>
    </lineage>
</organism>
<sequence length="68" mass="7801">MGLLRCRKSCCLHWMNYLSPDLKCSNFTDNDDDELTIKLHTLLGNKWNTHIKRKPMSQGHRSADALAG</sequence>
<dbReference type="EMBL" id="CM000143">
    <property type="protein sequence ID" value="EEE65287.1"/>
    <property type="molecule type" value="Genomic_DNA"/>
</dbReference>
<dbReference type="AlphaFoldDB" id="B9FS26"/>
<reference evidence="3" key="1">
    <citation type="journal article" date="2005" name="PLoS Biol.">
        <title>The genomes of Oryza sativa: a history of duplications.</title>
        <authorList>
            <person name="Yu J."/>
            <person name="Wang J."/>
            <person name="Lin W."/>
            <person name="Li S."/>
            <person name="Li H."/>
            <person name="Zhou J."/>
            <person name="Ni P."/>
            <person name="Dong W."/>
            <person name="Hu S."/>
            <person name="Zeng C."/>
            <person name="Zhang J."/>
            <person name="Zhang Y."/>
            <person name="Li R."/>
            <person name="Xu Z."/>
            <person name="Li S."/>
            <person name="Li X."/>
            <person name="Zheng H."/>
            <person name="Cong L."/>
            <person name="Lin L."/>
            <person name="Yin J."/>
            <person name="Geng J."/>
            <person name="Li G."/>
            <person name="Shi J."/>
            <person name="Liu J."/>
            <person name="Lv H."/>
            <person name="Li J."/>
            <person name="Wang J."/>
            <person name="Deng Y."/>
            <person name="Ran L."/>
            <person name="Shi X."/>
            <person name="Wang X."/>
            <person name="Wu Q."/>
            <person name="Li C."/>
            <person name="Ren X."/>
            <person name="Wang J."/>
            <person name="Wang X."/>
            <person name="Li D."/>
            <person name="Liu D."/>
            <person name="Zhang X."/>
            <person name="Ji Z."/>
            <person name="Zhao W."/>
            <person name="Sun Y."/>
            <person name="Zhang Z."/>
            <person name="Bao J."/>
            <person name="Han Y."/>
            <person name="Dong L."/>
            <person name="Ji J."/>
            <person name="Chen P."/>
            <person name="Wu S."/>
            <person name="Liu J."/>
            <person name="Xiao Y."/>
            <person name="Bu D."/>
            <person name="Tan J."/>
            <person name="Yang L."/>
            <person name="Ye C."/>
            <person name="Zhang J."/>
            <person name="Xu J."/>
            <person name="Zhou Y."/>
            <person name="Yu Y."/>
            <person name="Zhang B."/>
            <person name="Zhuang S."/>
            <person name="Wei H."/>
            <person name="Liu B."/>
            <person name="Lei M."/>
            <person name="Yu H."/>
            <person name="Li Y."/>
            <person name="Xu H."/>
            <person name="Wei S."/>
            <person name="He X."/>
            <person name="Fang L."/>
            <person name="Zhang Z."/>
            <person name="Zhang Y."/>
            <person name="Huang X."/>
            <person name="Su Z."/>
            <person name="Tong W."/>
            <person name="Li J."/>
            <person name="Tong Z."/>
            <person name="Li S."/>
            <person name="Ye J."/>
            <person name="Wang L."/>
            <person name="Fang L."/>
            <person name="Lei T."/>
            <person name="Chen C."/>
            <person name="Chen H."/>
            <person name="Xu Z."/>
            <person name="Li H."/>
            <person name="Huang H."/>
            <person name="Zhang F."/>
            <person name="Xu H."/>
            <person name="Li N."/>
            <person name="Zhao C."/>
            <person name="Li S."/>
            <person name="Dong L."/>
            <person name="Huang Y."/>
            <person name="Li L."/>
            <person name="Xi Y."/>
            <person name="Qi Q."/>
            <person name="Li W."/>
            <person name="Zhang B."/>
            <person name="Hu W."/>
            <person name="Zhang Y."/>
            <person name="Tian X."/>
            <person name="Jiao Y."/>
            <person name="Liang X."/>
            <person name="Jin J."/>
            <person name="Gao L."/>
            <person name="Zheng W."/>
            <person name="Hao B."/>
            <person name="Liu S."/>
            <person name="Wang W."/>
            <person name="Yuan L."/>
            <person name="Cao M."/>
            <person name="McDermott J."/>
            <person name="Samudrala R."/>
            <person name="Wang J."/>
            <person name="Wong G.K."/>
            <person name="Yang H."/>
        </authorList>
    </citation>
    <scope>NUCLEOTIDE SEQUENCE [LARGE SCALE GENOMIC DNA]</scope>
</reference>
<dbReference type="PANTHER" id="PTHR47999">
    <property type="entry name" value="TRANSCRIPTION FACTOR MYB8-RELATED-RELATED"/>
    <property type="match status" value="1"/>
</dbReference>
<dbReference type="SUPFAM" id="SSF46689">
    <property type="entry name" value="Homeodomain-like"/>
    <property type="match status" value="1"/>
</dbReference>
<dbReference type="InterPro" id="IPR015495">
    <property type="entry name" value="Myb_TF_plants"/>
</dbReference>
<dbReference type="GO" id="GO:0003677">
    <property type="term" value="F:DNA binding"/>
    <property type="evidence" value="ECO:0007669"/>
    <property type="project" value="UniProtKB-KW"/>
</dbReference>
<accession>B9FS26</accession>
<feature type="domain" description="HTH myb-type" evidence="2">
    <location>
        <begin position="1"/>
        <end position="22"/>
    </location>
</feature>